<dbReference type="SUPFAM" id="SSF75138">
    <property type="entry name" value="HprK N-terminal domain-like"/>
    <property type="match status" value="1"/>
</dbReference>
<dbReference type="PATRIC" id="fig|1409788.3.peg.1167"/>
<dbReference type="InterPro" id="IPR028979">
    <property type="entry name" value="Ser_kin/Pase_Hpr-like_N_sf"/>
</dbReference>
<keyword evidence="3" id="KW-0418">Kinase</keyword>
<gene>
    <name evidence="3" type="ORF">NC99_11480</name>
</gene>
<dbReference type="EMBL" id="LGIA01000051">
    <property type="protein sequence ID" value="KOH46018.1"/>
    <property type="molecule type" value="Genomic_DNA"/>
</dbReference>
<evidence type="ECO:0000259" key="2">
    <source>
        <dbReference type="Pfam" id="PF07085"/>
    </source>
</evidence>
<comment type="subunit">
    <text evidence="1">Homohexamer.</text>
</comment>
<reference evidence="4" key="1">
    <citation type="submission" date="2015-07" db="EMBL/GenBank/DDBJ databases">
        <title>Genome sequencing of Sunxiuqinia dokdonensis strain SK.</title>
        <authorList>
            <person name="Ahn S."/>
            <person name="Kim B.-C."/>
        </authorList>
    </citation>
    <scope>NUCLEOTIDE SEQUENCE [LARGE SCALE GENOMIC DNA]</scope>
    <source>
        <strain evidence="4">SK</strain>
    </source>
</reference>
<dbReference type="Gene3D" id="3.40.1390.20">
    <property type="entry name" value="HprK N-terminal domain-like"/>
    <property type="match status" value="1"/>
</dbReference>
<dbReference type="AlphaFoldDB" id="A0A0L8VCD2"/>
<evidence type="ECO:0000313" key="4">
    <source>
        <dbReference type="Proteomes" id="UP000036958"/>
    </source>
</evidence>
<dbReference type="STRING" id="1409788.NC99_11480"/>
<protein>
    <submittedName>
        <fullName evidence="3">HPr kinase</fullName>
    </submittedName>
</protein>
<evidence type="ECO:0000313" key="3">
    <source>
        <dbReference type="EMBL" id="KOH46018.1"/>
    </source>
</evidence>
<keyword evidence="3" id="KW-0808">Transferase</keyword>
<accession>A0A0L8VCD2</accession>
<dbReference type="Proteomes" id="UP000036958">
    <property type="component" value="Unassembled WGS sequence"/>
</dbReference>
<feature type="domain" description="DRTGG" evidence="2">
    <location>
        <begin position="5"/>
        <end position="105"/>
    </location>
</feature>
<keyword evidence="4" id="KW-1185">Reference proteome</keyword>
<comment type="caution">
    <text evidence="3">The sequence shown here is derived from an EMBL/GenBank/DDBJ whole genome shotgun (WGS) entry which is preliminary data.</text>
</comment>
<dbReference type="OrthoDB" id="9800356at2"/>
<evidence type="ECO:0000256" key="1">
    <source>
        <dbReference type="ARBA" id="ARBA00011643"/>
    </source>
</evidence>
<dbReference type="InterPro" id="IPR010766">
    <property type="entry name" value="DRTGG"/>
</dbReference>
<dbReference type="Pfam" id="PF07085">
    <property type="entry name" value="DRTGG"/>
    <property type="match status" value="1"/>
</dbReference>
<proteinExistence type="predicted"/>
<dbReference type="GO" id="GO:0016301">
    <property type="term" value="F:kinase activity"/>
    <property type="evidence" value="ECO:0007669"/>
    <property type="project" value="UniProtKB-KW"/>
</dbReference>
<sequence length="112" mass="12305">MKVSELIEKLNLQVISGEKGLDREISGAYVSDLLSDVMGNARENQAWITLQVHQNVMAIASLKDLSAVILVKGLQPHKSTIQHSNEEQIPLLSTTDSTFELSGKLYALLKDS</sequence>
<dbReference type="RefSeq" id="WP_053180561.1">
    <property type="nucleotide sequence ID" value="NZ_LGIA01000051.1"/>
</dbReference>
<name>A0A0L8VCD2_9BACT</name>
<organism evidence="3 4">
    <name type="scientific">Sunxiuqinia dokdonensis</name>
    <dbReference type="NCBI Taxonomy" id="1409788"/>
    <lineage>
        <taxon>Bacteria</taxon>
        <taxon>Pseudomonadati</taxon>
        <taxon>Bacteroidota</taxon>
        <taxon>Bacteroidia</taxon>
        <taxon>Marinilabiliales</taxon>
        <taxon>Prolixibacteraceae</taxon>
        <taxon>Sunxiuqinia</taxon>
    </lineage>
</organism>